<gene>
    <name evidence="2" type="ORF">HD556DRAFT_1450668</name>
</gene>
<keyword evidence="1" id="KW-0472">Membrane</keyword>
<dbReference type="Proteomes" id="UP000719766">
    <property type="component" value="Unassembled WGS sequence"/>
</dbReference>
<accession>A0A9P7AAD2</accession>
<name>A0A9P7AAD2_9AGAM</name>
<dbReference type="RefSeq" id="XP_041152932.1">
    <property type="nucleotide sequence ID" value="XM_041307800.1"/>
</dbReference>
<dbReference type="AlphaFoldDB" id="A0A9P7AAD2"/>
<organism evidence="2 3">
    <name type="scientific">Suillus plorans</name>
    <dbReference type="NCBI Taxonomy" id="116603"/>
    <lineage>
        <taxon>Eukaryota</taxon>
        <taxon>Fungi</taxon>
        <taxon>Dikarya</taxon>
        <taxon>Basidiomycota</taxon>
        <taxon>Agaricomycotina</taxon>
        <taxon>Agaricomycetes</taxon>
        <taxon>Agaricomycetidae</taxon>
        <taxon>Boletales</taxon>
        <taxon>Suillineae</taxon>
        <taxon>Suillaceae</taxon>
        <taxon>Suillus</taxon>
    </lineage>
</organism>
<reference evidence="2" key="1">
    <citation type="journal article" date="2020" name="New Phytol.">
        <title>Comparative genomics reveals dynamic genome evolution in host specialist ectomycorrhizal fungi.</title>
        <authorList>
            <person name="Lofgren L.A."/>
            <person name="Nguyen N.H."/>
            <person name="Vilgalys R."/>
            <person name="Ruytinx J."/>
            <person name="Liao H.L."/>
            <person name="Branco S."/>
            <person name="Kuo A."/>
            <person name="LaButti K."/>
            <person name="Lipzen A."/>
            <person name="Andreopoulos W."/>
            <person name="Pangilinan J."/>
            <person name="Riley R."/>
            <person name="Hundley H."/>
            <person name="Na H."/>
            <person name="Barry K."/>
            <person name="Grigoriev I.V."/>
            <person name="Stajich J.E."/>
            <person name="Kennedy P.G."/>
        </authorList>
    </citation>
    <scope>NUCLEOTIDE SEQUENCE</scope>
    <source>
        <strain evidence="2">S12</strain>
    </source>
</reference>
<evidence type="ECO:0000313" key="2">
    <source>
        <dbReference type="EMBL" id="KAG1785449.1"/>
    </source>
</evidence>
<evidence type="ECO:0000256" key="1">
    <source>
        <dbReference type="SAM" id="Phobius"/>
    </source>
</evidence>
<keyword evidence="1" id="KW-0812">Transmembrane</keyword>
<dbReference type="EMBL" id="JABBWE010000110">
    <property type="protein sequence ID" value="KAG1785449.1"/>
    <property type="molecule type" value="Genomic_DNA"/>
</dbReference>
<proteinExistence type="predicted"/>
<evidence type="ECO:0000313" key="3">
    <source>
        <dbReference type="Proteomes" id="UP000719766"/>
    </source>
</evidence>
<dbReference type="GeneID" id="64601564"/>
<dbReference type="OrthoDB" id="406045at2759"/>
<protein>
    <submittedName>
        <fullName evidence="2">Uncharacterized protein</fullName>
    </submittedName>
</protein>
<comment type="caution">
    <text evidence="2">The sequence shown here is derived from an EMBL/GenBank/DDBJ whole genome shotgun (WGS) entry which is preliminary data.</text>
</comment>
<keyword evidence="3" id="KW-1185">Reference proteome</keyword>
<feature type="transmembrane region" description="Helical" evidence="1">
    <location>
        <begin position="75"/>
        <end position="99"/>
    </location>
</feature>
<keyword evidence="1" id="KW-1133">Transmembrane helix</keyword>
<sequence>MDDSDEELNRISIEASKAPISTQLLGARPTIGSKVGEWFVDRSKYIPLRLTYGERKYLCLLDAALQNRSTQVLPIVHLLSLVLVLLLVFFPSPALVLGLTAQA</sequence>